<reference evidence="2" key="1">
    <citation type="journal article" date="2019" name="Int. J. Syst. Evol. Microbiol.">
        <title>The Global Catalogue of Microorganisms (GCM) 10K type strain sequencing project: providing services to taxonomists for standard genome sequencing and annotation.</title>
        <authorList>
            <consortium name="The Broad Institute Genomics Platform"/>
            <consortium name="The Broad Institute Genome Sequencing Center for Infectious Disease"/>
            <person name="Wu L."/>
            <person name="Ma J."/>
        </authorList>
    </citation>
    <scope>NUCLEOTIDE SEQUENCE [LARGE SCALE GENOMIC DNA]</scope>
    <source>
        <strain evidence="2">CGMCC 1.8957</strain>
    </source>
</reference>
<evidence type="ECO:0000313" key="2">
    <source>
        <dbReference type="Proteomes" id="UP000652430"/>
    </source>
</evidence>
<sequence>MPSCETPIATDIPPAMNTPPMAERAVRTSVLLAATIEQFGGTMLAPTRYGISLAGVYVSIRATRFGKELLSS</sequence>
<comment type="caution">
    <text evidence="1">The sequence shown here is derived from an EMBL/GenBank/DDBJ whole genome shotgun (WGS) entry which is preliminary data.</text>
</comment>
<gene>
    <name evidence="1" type="ORF">GCM10008023_40160</name>
</gene>
<accession>A0ABQ3M3R0</accession>
<name>A0ABQ3M3R0_9SPHN</name>
<dbReference type="EMBL" id="BNAQ01000012">
    <property type="protein sequence ID" value="GHH26083.1"/>
    <property type="molecule type" value="Genomic_DNA"/>
</dbReference>
<protein>
    <submittedName>
        <fullName evidence="1">Uncharacterized protein</fullName>
    </submittedName>
</protein>
<evidence type="ECO:0000313" key="1">
    <source>
        <dbReference type="EMBL" id="GHH26083.1"/>
    </source>
</evidence>
<dbReference type="Proteomes" id="UP000652430">
    <property type="component" value="Unassembled WGS sequence"/>
</dbReference>
<organism evidence="1 2">
    <name type="scientific">Sphingomonas glacialis</name>
    <dbReference type="NCBI Taxonomy" id="658225"/>
    <lineage>
        <taxon>Bacteria</taxon>
        <taxon>Pseudomonadati</taxon>
        <taxon>Pseudomonadota</taxon>
        <taxon>Alphaproteobacteria</taxon>
        <taxon>Sphingomonadales</taxon>
        <taxon>Sphingomonadaceae</taxon>
        <taxon>Sphingomonas</taxon>
    </lineage>
</organism>
<keyword evidence="2" id="KW-1185">Reference proteome</keyword>
<proteinExistence type="predicted"/>